<proteinExistence type="predicted"/>
<comment type="caution">
    <text evidence="2">The sequence shown here is derived from an EMBL/GenBank/DDBJ whole genome shotgun (WGS) entry which is preliminary data.</text>
</comment>
<protein>
    <recommendedName>
        <fullName evidence="4">Phage protein</fullName>
    </recommendedName>
</protein>
<feature type="compositionally biased region" description="Basic residues" evidence="1">
    <location>
        <begin position="141"/>
        <end position="155"/>
    </location>
</feature>
<name>A0A2W3ZJ38_9ENTE</name>
<sequence length="155" mass="17681">MAKLSDYGIIVDDLTNSQTVTIQGHDFPIVFTMETMEYIADIYGGDYSRFEDDMNAMIEKSNGEINSKNLTAADLKIMRALIYGMLKTGGLDESPSTIFKFLGMNSSVLEIYAVCMEIFSDQSFQVEDLKKSRKPQDYRTTQKKVSKKRKNNRKK</sequence>
<feature type="region of interest" description="Disordered" evidence="1">
    <location>
        <begin position="129"/>
        <end position="155"/>
    </location>
</feature>
<reference evidence="2 3" key="1">
    <citation type="submission" date="2017-11" db="EMBL/GenBank/DDBJ databases">
        <title>Draft genome sequence of Enterococcus plantarum TRW2 strain isolated from lettuce.</title>
        <authorList>
            <person name="Kim E.B."/>
            <person name="Marco M.L."/>
            <person name="Williams T.R."/>
            <person name="You I.H."/>
        </authorList>
    </citation>
    <scope>NUCLEOTIDE SEQUENCE [LARGE SCALE GENOMIC DNA]</scope>
    <source>
        <strain evidence="2 3">TRW2</strain>
    </source>
</reference>
<evidence type="ECO:0000256" key="1">
    <source>
        <dbReference type="SAM" id="MobiDB-lite"/>
    </source>
</evidence>
<evidence type="ECO:0008006" key="4">
    <source>
        <dbReference type="Google" id="ProtNLM"/>
    </source>
</evidence>
<dbReference type="Proteomes" id="UP000249828">
    <property type="component" value="Unassembled WGS sequence"/>
</dbReference>
<dbReference type="AlphaFoldDB" id="A0A2W3ZJ38"/>
<organism evidence="2 3">
    <name type="scientific">Enterococcus plantarum</name>
    <dbReference type="NCBI Taxonomy" id="1077675"/>
    <lineage>
        <taxon>Bacteria</taxon>
        <taxon>Bacillati</taxon>
        <taxon>Bacillota</taxon>
        <taxon>Bacilli</taxon>
        <taxon>Lactobacillales</taxon>
        <taxon>Enterococcaceae</taxon>
        <taxon>Enterococcus</taxon>
    </lineage>
</organism>
<gene>
    <name evidence="2" type="ORF">CI088_07870</name>
</gene>
<dbReference type="RefSeq" id="WP_111247786.1">
    <property type="nucleotide sequence ID" value="NZ_PIEU01000057.1"/>
</dbReference>
<evidence type="ECO:0000313" key="2">
    <source>
        <dbReference type="EMBL" id="PZL74104.1"/>
    </source>
</evidence>
<dbReference type="EMBL" id="PIEU01000057">
    <property type="protein sequence ID" value="PZL74104.1"/>
    <property type="molecule type" value="Genomic_DNA"/>
</dbReference>
<accession>A0A2W3ZJ38</accession>
<keyword evidence="3" id="KW-1185">Reference proteome</keyword>
<evidence type="ECO:0000313" key="3">
    <source>
        <dbReference type="Proteomes" id="UP000249828"/>
    </source>
</evidence>